<dbReference type="InterPro" id="IPR052019">
    <property type="entry name" value="F420H2_bilvrd_red/Heme_oxyg"/>
</dbReference>
<reference evidence="3 4" key="1">
    <citation type="submission" date="2019-03" db="EMBL/GenBank/DDBJ databases">
        <title>Draft genome sequences of novel Actinobacteria.</title>
        <authorList>
            <person name="Sahin N."/>
            <person name="Ay H."/>
            <person name="Saygin H."/>
        </authorList>
    </citation>
    <scope>NUCLEOTIDE SEQUENCE [LARGE SCALE GENOMIC DNA]</scope>
    <source>
        <strain evidence="3 4">5K138</strain>
    </source>
</reference>
<dbReference type="NCBIfam" id="TIGR03668">
    <property type="entry name" value="Rv0121_F420"/>
    <property type="match status" value="1"/>
</dbReference>
<organism evidence="3 4">
    <name type="scientific">Jiangella asiatica</name>
    <dbReference type="NCBI Taxonomy" id="2530372"/>
    <lineage>
        <taxon>Bacteria</taxon>
        <taxon>Bacillati</taxon>
        <taxon>Actinomycetota</taxon>
        <taxon>Actinomycetes</taxon>
        <taxon>Jiangellales</taxon>
        <taxon>Jiangellaceae</taxon>
        <taxon>Jiangella</taxon>
    </lineage>
</organism>
<dbReference type="GO" id="GO:0070967">
    <property type="term" value="F:coenzyme F420 binding"/>
    <property type="evidence" value="ECO:0007669"/>
    <property type="project" value="TreeGrafter"/>
</dbReference>
<keyword evidence="4" id="KW-1185">Reference proteome</keyword>
<protein>
    <submittedName>
        <fullName evidence="3">TIGR03668 family PPOX class F420-dependent oxidoreductase</fullName>
    </submittedName>
</protein>
<dbReference type="Pfam" id="PF01243">
    <property type="entry name" value="PNPOx_N"/>
    <property type="match status" value="1"/>
</dbReference>
<dbReference type="PANTHER" id="PTHR35176:SF2">
    <property type="entry name" value="F420H(2)-DEPENDENT REDUCTASE RV1155"/>
    <property type="match status" value="1"/>
</dbReference>
<gene>
    <name evidence="3" type="ORF">E1269_31710</name>
</gene>
<dbReference type="PANTHER" id="PTHR35176">
    <property type="entry name" value="HEME OXYGENASE HI_0854-RELATED"/>
    <property type="match status" value="1"/>
</dbReference>
<dbReference type="GO" id="GO:0005829">
    <property type="term" value="C:cytosol"/>
    <property type="evidence" value="ECO:0007669"/>
    <property type="project" value="TreeGrafter"/>
</dbReference>
<comment type="caution">
    <text evidence="3">The sequence shown here is derived from an EMBL/GenBank/DDBJ whole genome shotgun (WGS) entry which is preliminary data.</text>
</comment>
<sequence>MRLAPETCRARLTAARVARLATTGHDGAPHLVPVTFAVTRADVGAAETAPAPSAVGRDQIVIAIDQKPKSTVALRRLRNIAENPKVTVLGDHYDEDWTQLWWVRADGLAIVVGEGPERDAAIAGLCAKYPQYRADPPRGPAIRITVTAWSGWAFAG</sequence>
<dbReference type="EMBL" id="SMKZ01000103">
    <property type="protein sequence ID" value="TDD94757.1"/>
    <property type="molecule type" value="Genomic_DNA"/>
</dbReference>
<dbReference type="AlphaFoldDB" id="A0A4V2YYW6"/>
<dbReference type="InParanoid" id="A0A4V2YYW6"/>
<accession>A0A4V2YYW6</accession>
<dbReference type="OrthoDB" id="9812086at2"/>
<evidence type="ECO:0000313" key="4">
    <source>
        <dbReference type="Proteomes" id="UP000294739"/>
    </source>
</evidence>
<feature type="domain" description="Pyridoxamine 5'-phosphate oxidase N-terminal" evidence="2">
    <location>
        <begin position="5"/>
        <end position="152"/>
    </location>
</feature>
<evidence type="ECO:0000259" key="2">
    <source>
        <dbReference type="Pfam" id="PF01243"/>
    </source>
</evidence>
<evidence type="ECO:0000313" key="3">
    <source>
        <dbReference type="EMBL" id="TDD94757.1"/>
    </source>
</evidence>
<dbReference type="InterPro" id="IPR011576">
    <property type="entry name" value="Pyridox_Oxase_N"/>
</dbReference>
<dbReference type="InterPro" id="IPR019967">
    <property type="entry name" value="F420-dep_enz_PPOX_Rv0121"/>
</dbReference>
<dbReference type="RefSeq" id="WP_131902201.1">
    <property type="nucleotide sequence ID" value="NZ_SMKZ01000103.1"/>
</dbReference>
<proteinExistence type="predicted"/>
<evidence type="ECO:0000256" key="1">
    <source>
        <dbReference type="ARBA" id="ARBA00023002"/>
    </source>
</evidence>
<name>A0A4V2YYW6_9ACTN</name>
<dbReference type="GO" id="GO:0016627">
    <property type="term" value="F:oxidoreductase activity, acting on the CH-CH group of donors"/>
    <property type="evidence" value="ECO:0007669"/>
    <property type="project" value="TreeGrafter"/>
</dbReference>
<dbReference type="SUPFAM" id="SSF50475">
    <property type="entry name" value="FMN-binding split barrel"/>
    <property type="match status" value="1"/>
</dbReference>
<dbReference type="Proteomes" id="UP000294739">
    <property type="component" value="Unassembled WGS sequence"/>
</dbReference>
<keyword evidence="1" id="KW-0560">Oxidoreductase</keyword>
<dbReference type="Gene3D" id="2.30.110.10">
    <property type="entry name" value="Electron Transport, Fmn-binding Protein, Chain A"/>
    <property type="match status" value="1"/>
</dbReference>
<dbReference type="InterPro" id="IPR012349">
    <property type="entry name" value="Split_barrel_FMN-bd"/>
</dbReference>